<protein>
    <submittedName>
        <fullName evidence="1">Uncharacterized protein</fullName>
    </submittedName>
</protein>
<accession>A0A0A9CAU8</accession>
<dbReference type="EMBL" id="GBRH01229303">
    <property type="protein sequence ID" value="JAD68592.1"/>
    <property type="molecule type" value="Transcribed_RNA"/>
</dbReference>
<dbReference type="AlphaFoldDB" id="A0A0A9CAU8"/>
<organism evidence="1">
    <name type="scientific">Arundo donax</name>
    <name type="common">Giant reed</name>
    <name type="synonym">Donax arundinaceus</name>
    <dbReference type="NCBI Taxonomy" id="35708"/>
    <lineage>
        <taxon>Eukaryota</taxon>
        <taxon>Viridiplantae</taxon>
        <taxon>Streptophyta</taxon>
        <taxon>Embryophyta</taxon>
        <taxon>Tracheophyta</taxon>
        <taxon>Spermatophyta</taxon>
        <taxon>Magnoliopsida</taxon>
        <taxon>Liliopsida</taxon>
        <taxon>Poales</taxon>
        <taxon>Poaceae</taxon>
        <taxon>PACMAD clade</taxon>
        <taxon>Arundinoideae</taxon>
        <taxon>Arundineae</taxon>
        <taxon>Arundo</taxon>
    </lineage>
</organism>
<reference evidence="1" key="2">
    <citation type="journal article" date="2015" name="Data Brief">
        <title>Shoot transcriptome of the giant reed, Arundo donax.</title>
        <authorList>
            <person name="Barrero R.A."/>
            <person name="Guerrero F.D."/>
            <person name="Moolhuijzen P."/>
            <person name="Goolsby J.A."/>
            <person name="Tidwell J."/>
            <person name="Bellgard S.E."/>
            <person name="Bellgard M.I."/>
        </authorList>
    </citation>
    <scope>NUCLEOTIDE SEQUENCE</scope>
    <source>
        <tissue evidence="1">Shoot tissue taken approximately 20 cm above the soil surface</tissue>
    </source>
</reference>
<name>A0A0A9CAU8_ARUDO</name>
<reference evidence="1" key="1">
    <citation type="submission" date="2014-09" db="EMBL/GenBank/DDBJ databases">
        <authorList>
            <person name="Magalhaes I.L.F."/>
            <person name="Oliveira U."/>
            <person name="Santos F.R."/>
            <person name="Vidigal T.H.D.A."/>
            <person name="Brescovit A.D."/>
            <person name="Santos A.J."/>
        </authorList>
    </citation>
    <scope>NUCLEOTIDE SEQUENCE</scope>
    <source>
        <tissue evidence="1">Shoot tissue taken approximately 20 cm above the soil surface</tissue>
    </source>
</reference>
<evidence type="ECO:0000313" key="1">
    <source>
        <dbReference type="EMBL" id="JAD68592.1"/>
    </source>
</evidence>
<proteinExistence type="predicted"/>
<sequence>MFPTITIFCKASGLAEFFCPLESVRAKRECH</sequence>